<dbReference type="GO" id="GO:0008270">
    <property type="term" value="F:zinc ion binding"/>
    <property type="evidence" value="ECO:0007669"/>
    <property type="project" value="InterPro"/>
</dbReference>
<protein>
    <submittedName>
        <fullName evidence="3">Transcriptional regulator, MucR family</fullName>
    </submittedName>
</protein>
<dbReference type="RefSeq" id="WP_092123440.1">
    <property type="nucleotide sequence ID" value="NZ_FMXO01000019.1"/>
</dbReference>
<dbReference type="EMBL" id="FMXO01000019">
    <property type="protein sequence ID" value="SDB58381.1"/>
    <property type="molecule type" value="Genomic_DNA"/>
</dbReference>
<evidence type="ECO:0000256" key="2">
    <source>
        <dbReference type="SAM" id="MobiDB-lite"/>
    </source>
</evidence>
<proteinExistence type="inferred from homology"/>
<evidence type="ECO:0000313" key="3">
    <source>
        <dbReference type="EMBL" id="SDB58381.1"/>
    </source>
</evidence>
<dbReference type="GO" id="GO:0003677">
    <property type="term" value="F:DNA binding"/>
    <property type="evidence" value="ECO:0007669"/>
    <property type="project" value="InterPro"/>
</dbReference>
<dbReference type="Gene3D" id="1.10.10.1550">
    <property type="entry name" value="ROS/MUCR transcriptional regulator protein"/>
    <property type="match status" value="1"/>
</dbReference>
<gene>
    <name evidence="3" type="ORF">SAMN05660653_02958</name>
</gene>
<keyword evidence="4" id="KW-1185">Reference proteome</keyword>
<dbReference type="OrthoDB" id="9809693at2"/>
<organism evidence="3 4">
    <name type="scientific">Desulfonatronum thiosulfatophilum</name>
    <dbReference type="NCBI Taxonomy" id="617002"/>
    <lineage>
        <taxon>Bacteria</taxon>
        <taxon>Pseudomonadati</taxon>
        <taxon>Thermodesulfobacteriota</taxon>
        <taxon>Desulfovibrionia</taxon>
        <taxon>Desulfovibrionales</taxon>
        <taxon>Desulfonatronaceae</taxon>
        <taxon>Desulfonatronum</taxon>
    </lineage>
</organism>
<reference evidence="3 4" key="1">
    <citation type="submission" date="2016-10" db="EMBL/GenBank/DDBJ databases">
        <authorList>
            <person name="de Groot N.N."/>
        </authorList>
    </citation>
    <scope>NUCLEOTIDE SEQUENCE [LARGE SCALE GENOMIC DNA]</scope>
    <source>
        <strain evidence="3 4">ASO4-2</strain>
    </source>
</reference>
<comment type="similarity">
    <text evidence="1">Belongs to the ros/MucR family.</text>
</comment>
<dbReference type="GO" id="GO:0006355">
    <property type="term" value="P:regulation of DNA-templated transcription"/>
    <property type="evidence" value="ECO:0007669"/>
    <property type="project" value="InterPro"/>
</dbReference>
<dbReference type="InterPro" id="IPR008807">
    <property type="entry name" value="ROS_MUCR"/>
</dbReference>
<accession>A0A1G6ELM3</accession>
<dbReference type="Proteomes" id="UP000198771">
    <property type="component" value="Unassembled WGS sequence"/>
</dbReference>
<evidence type="ECO:0000256" key="1">
    <source>
        <dbReference type="ARBA" id="ARBA00007031"/>
    </source>
</evidence>
<dbReference type="AlphaFoldDB" id="A0A1G6ELM3"/>
<evidence type="ECO:0000313" key="4">
    <source>
        <dbReference type="Proteomes" id="UP000198771"/>
    </source>
</evidence>
<dbReference type="STRING" id="617002.SAMN05660653_02958"/>
<sequence>MDEFVKQSLEIVKAQAGIRPMTEEEMTSMVMKMSSSLKIASDIGSGMAGMDESSPELQSDPRKVIKEKSITCLECGKNFKVLTKKHLASHDMTPDEYRGKYGYKKGTSLIAKGLSKARRKKMQEMELWKKRGPRTSK</sequence>
<dbReference type="InterPro" id="IPR041920">
    <property type="entry name" value="ROS/MUCR_sf"/>
</dbReference>
<feature type="region of interest" description="Disordered" evidence="2">
    <location>
        <begin position="43"/>
        <end position="62"/>
    </location>
</feature>
<dbReference type="Pfam" id="PF05443">
    <property type="entry name" value="ROS_MUCR"/>
    <property type="match status" value="1"/>
</dbReference>
<name>A0A1G6ELM3_9BACT</name>